<reference evidence="1" key="1">
    <citation type="submission" date="2023-07" db="EMBL/GenBank/DDBJ databases">
        <title>Black Yeasts Isolated from many extreme environments.</title>
        <authorList>
            <person name="Coleine C."/>
            <person name="Stajich J.E."/>
            <person name="Selbmann L."/>
        </authorList>
    </citation>
    <scope>NUCLEOTIDE SEQUENCE</scope>
    <source>
        <strain evidence="1">CCFEE 5714</strain>
    </source>
</reference>
<sequence>MAHELGENFVLIKEKVMQLDSTTNLPAQIAINMLSSSAKICLTTTELNTTSKQHPMPLATTLLNLRM</sequence>
<accession>A0ACC3N3R8</accession>
<gene>
    <name evidence="1" type="ORF">LTR37_011034</name>
</gene>
<protein>
    <submittedName>
        <fullName evidence="1">Uncharacterized protein</fullName>
    </submittedName>
</protein>
<name>A0ACC3N3R8_9PEZI</name>
<comment type="caution">
    <text evidence="1">The sequence shown here is derived from an EMBL/GenBank/DDBJ whole genome shotgun (WGS) entry which is preliminary data.</text>
</comment>
<keyword evidence="2" id="KW-1185">Reference proteome</keyword>
<evidence type="ECO:0000313" key="2">
    <source>
        <dbReference type="Proteomes" id="UP001281147"/>
    </source>
</evidence>
<dbReference type="Proteomes" id="UP001281147">
    <property type="component" value="Unassembled WGS sequence"/>
</dbReference>
<evidence type="ECO:0000313" key="1">
    <source>
        <dbReference type="EMBL" id="KAK3709296.1"/>
    </source>
</evidence>
<organism evidence="1 2">
    <name type="scientific">Vermiconidia calcicola</name>
    <dbReference type="NCBI Taxonomy" id="1690605"/>
    <lineage>
        <taxon>Eukaryota</taxon>
        <taxon>Fungi</taxon>
        <taxon>Dikarya</taxon>
        <taxon>Ascomycota</taxon>
        <taxon>Pezizomycotina</taxon>
        <taxon>Dothideomycetes</taxon>
        <taxon>Dothideomycetidae</taxon>
        <taxon>Mycosphaerellales</taxon>
        <taxon>Extremaceae</taxon>
        <taxon>Vermiconidia</taxon>
    </lineage>
</organism>
<dbReference type="EMBL" id="JAUTXU010000094">
    <property type="protein sequence ID" value="KAK3709296.1"/>
    <property type="molecule type" value="Genomic_DNA"/>
</dbReference>
<proteinExistence type="predicted"/>